<dbReference type="Pfam" id="PF17418">
    <property type="entry name" value="SdpA"/>
    <property type="match status" value="1"/>
</dbReference>
<accession>A0ABW6QME2</accession>
<reference evidence="2 3" key="1">
    <citation type="submission" date="2024-10" db="EMBL/GenBank/DDBJ databases">
        <title>The Natural Products Discovery Center: Release of the First 8490 Sequenced Strains for Exploring Actinobacteria Biosynthetic Diversity.</title>
        <authorList>
            <person name="Kalkreuter E."/>
            <person name="Kautsar S.A."/>
            <person name="Yang D."/>
            <person name="Bader C.D."/>
            <person name="Teijaro C.N."/>
            <person name="Fluegel L."/>
            <person name="Davis C.M."/>
            <person name="Simpson J.R."/>
            <person name="Lauterbach L."/>
            <person name="Steele A.D."/>
            <person name="Gui C."/>
            <person name="Meng S."/>
            <person name="Li G."/>
            <person name="Viehrig K."/>
            <person name="Ye F."/>
            <person name="Su P."/>
            <person name="Kiefer A.F."/>
            <person name="Nichols A."/>
            <person name="Cepeda A.J."/>
            <person name="Yan W."/>
            <person name="Fan B."/>
            <person name="Jiang Y."/>
            <person name="Adhikari A."/>
            <person name="Zheng C.-J."/>
            <person name="Schuster L."/>
            <person name="Cowan T.M."/>
            <person name="Smanski M.J."/>
            <person name="Chevrette M.G."/>
            <person name="De Carvalho L.P.S."/>
            <person name="Shen B."/>
        </authorList>
    </citation>
    <scope>NUCLEOTIDE SEQUENCE [LARGE SCALE GENOMIC DNA]</scope>
    <source>
        <strain evidence="2 3">NPDC003040</strain>
    </source>
</reference>
<keyword evidence="1" id="KW-1133">Transmembrane helix</keyword>
<evidence type="ECO:0000313" key="3">
    <source>
        <dbReference type="Proteomes" id="UP001601948"/>
    </source>
</evidence>
<keyword evidence="1" id="KW-0472">Membrane</keyword>
<keyword evidence="3" id="KW-1185">Reference proteome</keyword>
<dbReference type="RefSeq" id="WP_387714268.1">
    <property type="nucleotide sequence ID" value="NZ_JBIAPI010000001.1"/>
</dbReference>
<dbReference type="Proteomes" id="UP001601948">
    <property type="component" value="Unassembled WGS sequence"/>
</dbReference>
<evidence type="ECO:0000313" key="2">
    <source>
        <dbReference type="EMBL" id="MFF3222368.1"/>
    </source>
</evidence>
<organism evidence="2 3">
    <name type="scientific">Nocardia suismassiliense</name>
    <dbReference type="NCBI Taxonomy" id="2077092"/>
    <lineage>
        <taxon>Bacteria</taxon>
        <taxon>Bacillati</taxon>
        <taxon>Actinomycetota</taxon>
        <taxon>Actinomycetes</taxon>
        <taxon>Mycobacteriales</taxon>
        <taxon>Nocardiaceae</taxon>
        <taxon>Nocardia</taxon>
    </lineage>
</organism>
<dbReference type="NCBIfam" id="TIGR04034">
    <property type="entry name" value="export_SdpA"/>
    <property type="match status" value="1"/>
</dbReference>
<name>A0ABW6QME2_9NOCA</name>
<proteinExistence type="predicted"/>
<dbReference type="EMBL" id="JBIAPI010000001">
    <property type="protein sequence ID" value="MFF3222368.1"/>
    <property type="molecule type" value="Genomic_DNA"/>
</dbReference>
<feature type="transmembrane region" description="Helical" evidence="1">
    <location>
        <begin position="21"/>
        <end position="40"/>
    </location>
</feature>
<comment type="caution">
    <text evidence="2">The sequence shown here is derived from an EMBL/GenBank/DDBJ whole genome shotgun (WGS) entry which is preliminary data.</text>
</comment>
<gene>
    <name evidence="2" type="ORF">ACFYV7_06190</name>
</gene>
<evidence type="ECO:0000256" key="1">
    <source>
        <dbReference type="SAM" id="Phobius"/>
    </source>
</evidence>
<keyword evidence="1" id="KW-0812">Transmembrane</keyword>
<protein>
    <submittedName>
        <fullName evidence="2">SdpA family antimicrobial peptide system protein</fullName>
    </submittedName>
</protein>
<dbReference type="InterPro" id="IPR023902">
    <property type="entry name" value="Sporulation_SdpA"/>
</dbReference>
<sequence>MNKQSHKIPSDTESDRRLRGFLLTATSLMAGFCVAVFAQFGTGATPDQLHEHIDRYKILWPQGWQFFTGLSENERIVAYAMSPDGAGMASLTQRQTWDERLWGLDRVGEANAFEAVQIGRKIPEIYWQTCYESNPVDCMSGLDESKSYTMRNPSGLRAFCGRVMIGTARPAPLYARSLPVSPMRMTHAAIVNLSCAS</sequence>